<dbReference type="Pfam" id="PF00668">
    <property type="entry name" value="Condensation"/>
    <property type="match status" value="3"/>
</dbReference>
<organism evidence="6 7">
    <name type="scientific">Corallococcus praedator</name>
    <dbReference type="NCBI Taxonomy" id="2316724"/>
    <lineage>
        <taxon>Bacteria</taxon>
        <taxon>Pseudomonadati</taxon>
        <taxon>Myxococcota</taxon>
        <taxon>Myxococcia</taxon>
        <taxon>Myxococcales</taxon>
        <taxon>Cystobacterineae</taxon>
        <taxon>Myxococcaceae</taxon>
        <taxon>Corallococcus</taxon>
    </lineage>
</organism>
<dbReference type="CDD" id="cd19531">
    <property type="entry name" value="LCL_NRPS-like"/>
    <property type="match status" value="3"/>
</dbReference>
<dbReference type="InterPro" id="IPR045851">
    <property type="entry name" value="AMP-bd_C_sf"/>
</dbReference>
<dbReference type="SUPFAM" id="SSF56801">
    <property type="entry name" value="Acetyl-CoA synthetase-like"/>
    <property type="match status" value="4"/>
</dbReference>
<evidence type="ECO:0000256" key="4">
    <source>
        <dbReference type="SAM" id="MobiDB-lite"/>
    </source>
</evidence>
<evidence type="ECO:0000313" key="7">
    <source>
        <dbReference type="Proteomes" id="UP000278907"/>
    </source>
</evidence>
<dbReference type="InterPro" id="IPR010071">
    <property type="entry name" value="AA_adenyl_dom"/>
</dbReference>
<dbReference type="InterPro" id="IPR006162">
    <property type="entry name" value="Ppantetheine_attach_site"/>
</dbReference>
<dbReference type="InterPro" id="IPR029058">
    <property type="entry name" value="AB_hydrolase_fold"/>
</dbReference>
<evidence type="ECO:0000259" key="5">
    <source>
        <dbReference type="PROSITE" id="PS50075"/>
    </source>
</evidence>
<dbReference type="InterPro" id="IPR009081">
    <property type="entry name" value="PP-bd_ACP"/>
</dbReference>
<dbReference type="SUPFAM" id="SSF47336">
    <property type="entry name" value="ACP-like"/>
    <property type="match status" value="4"/>
</dbReference>
<evidence type="ECO:0000256" key="3">
    <source>
        <dbReference type="ARBA" id="ARBA00022553"/>
    </source>
</evidence>
<dbReference type="InterPro" id="IPR020845">
    <property type="entry name" value="AMP-binding_CS"/>
</dbReference>
<dbReference type="PROSITE" id="PS00455">
    <property type="entry name" value="AMP_BINDING"/>
    <property type="match status" value="4"/>
</dbReference>
<feature type="domain" description="Carrier" evidence="5">
    <location>
        <begin position="2629"/>
        <end position="2704"/>
    </location>
</feature>
<dbReference type="InterPro" id="IPR020806">
    <property type="entry name" value="PKS_PP-bd"/>
</dbReference>
<dbReference type="Pfam" id="PF13193">
    <property type="entry name" value="AMP-binding_C"/>
    <property type="match status" value="4"/>
</dbReference>
<dbReference type="Gene3D" id="3.40.50.980">
    <property type="match status" value="8"/>
</dbReference>
<feature type="compositionally biased region" description="Basic and acidic residues" evidence="4">
    <location>
        <begin position="3660"/>
        <end position="3669"/>
    </location>
</feature>
<dbReference type="PANTHER" id="PTHR45527">
    <property type="entry name" value="NONRIBOSOMAL PEPTIDE SYNTHETASE"/>
    <property type="match status" value="1"/>
</dbReference>
<dbReference type="Gene3D" id="2.30.38.10">
    <property type="entry name" value="Luciferase, Domain 3"/>
    <property type="match status" value="4"/>
</dbReference>
<dbReference type="NCBIfam" id="TIGR01733">
    <property type="entry name" value="AA-adenyl-dom"/>
    <property type="match status" value="4"/>
</dbReference>
<proteinExistence type="predicted"/>
<dbReference type="PROSITE" id="PS00012">
    <property type="entry name" value="PHOSPHOPANTETHEINE"/>
    <property type="match status" value="3"/>
</dbReference>
<dbReference type="Proteomes" id="UP000278907">
    <property type="component" value="Unassembled WGS sequence"/>
</dbReference>
<dbReference type="InterPro" id="IPR025110">
    <property type="entry name" value="AMP-bd_C"/>
</dbReference>
<comment type="cofactor">
    <cofactor evidence="1">
        <name>pantetheine 4'-phosphate</name>
        <dbReference type="ChEBI" id="CHEBI:47942"/>
    </cofactor>
</comment>
<feature type="domain" description="Carrier" evidence="5">
    <location>
        <begin position="3679"/>
        <end position="3754"/>
    </location>
</feature>
<comment type="caution">
    <text evidence="6">The sequence shown here is derived from an EMBL/GenBank/DDBJ whole genome shotgun (WGS) entry which is preliminary data.</text>
</comment>
<dbReference type="PROSITE" id="PS50075">
    <property type="entry name" value="CARRIER"/>
    <property type="match status" value="4"/>
</dbReference>
<dbReference type="SMART" id="SM00823">
    <property type="entry name" value="PKS_PP"/>
    <property type="match status" value="4"/>
</dbReference>
<gene>
    <name evidence="6" type="ORF">D7Y13_05570</name>
</gene>
<name>A0ABX9QNF9_9BACT</name>
<dbReference type="Pfam" id="PF00550">
    <property type="entry name" value="PP-binding"/>
    <property type="match status" value="4"/>
</dbReference>
<accession>A0ABX9QNF9</accession>
<dbReference type="InterPro" id="IPR023213">
    <property type="entry name" value="CAT-like_dom_sf"/>
</dbReference>
<dbReference type="InterPro" id="IPR036736">
    <property type="entry name" value="ACP-like_sf"/>
</dbReference>
<evidence type="ECO:0000313" key="6">
    <source>
        <dbReference type="EMBL" id="RKI14663.1"/>
    </source>
</evidence>
<feature type="region of interest" description="Disordered" evidence="4">
    <location>
        <begin position="3660"/>
        <end position="3679"/>
    </location>
</feature>
<dbReference type="PANTHER" id="PTHR45527:SF1">
    <property type="entry name" value="FATTY ACID SYNTHASE"/>
    <property type="match status" value="1"/>
</dbReference>
<dbReference type="Pfam" id="PF00975">
    <property type="entry name" value="Thioesterase"/>
    <property type="match status" value="1"/>
</dbReference>
<dbReference type="Gene3D" id="3.30.300.30">
    <property type="match status" value="4"/>
</dbReference>
<dbReference type="SMART" id="SM01294">
    <property type="entry name" value="PKS_PP_betabranch"/>
    <property type="match status" value="1"/>
</dbReference>
<feature type="domain" description="Carrier" evidence="5">
    <location>
        <begin position="523"/>
        <end position="598"/>
    </location>
</feature>
<sequence>MTDTVDASPSPRGLSPRSIAEAFATQVALRPQAIAVRCDGQQLTYAELDARANRLAGALKARGVGREQPRVGVCLPRSVELLVALLGILKAGGAYVPLDPEYPAERLAFMATDSRVRIILTRAALESRLPEGDWHTLCLDSHAATLAAFSDTPPGCDAVPEDLAYVVFTSGSTGRPKGVCVPHRGVLRLVLDADYVHLGPDEVLLQLAPVAFDASTFEIWGALLNGGRVAVFSRGAAALDELGDFLRTERVTTAFLTTGLFNNLVDLGLPGTDTLRQLYTGGEVMSLPHARRALEALPHTRVINCYGPTENTTFTSCQPLRAPLGSEPAPIGHAISGTRMYMLDEAGRELPPGIVGELYTGGSGVAWGYWERPDLTAERFLPDPFSTEPGARMYRTGDLARRLADGAVDFVGRSDHQVKVRGFRIEPGEVEAALRLHTSVQEAVALVREDAPGDKRLVAYVTASEPLTSALLRAHLKAHLPAHMLPSAIVVLDAMPLTANGKVERKALPDPRDCPGAEDDFVAPETALERAVARVWAEVLRVDDVSATADFFELGGQSLLATRAIARLGDLLQRPVALRTLFEHPTLRAFSAAVETGHPTSGHTEAPIPPCTDAAREQLSFSQQRLWFLDRWMPGSPLYSLPMAFRLDGALEASVLEQALQALVDRHEALRTTFPGDGVPVQRVASRLTVALACVESRSEEETAEWMQREAEQPFNLAEGPLFRARLIREGERKQVLVLNLHHIISDGWSFGVLYRELSSEYRTRSLGEGSALEPLPLQYPDYAAWQRQWLQGDVLTQQLEFWEQQLADVPHVLELPTDRPRPAAQGFAGAIHRFKIPAELRHALDGVARQEGATLFMALLTGFQVLLSRYSGQSDFVVGTPIANRTREELEGLIGFFVNTLPLRVRFEGTPSFQDVLHQVRDRALGAYAHQDLPFEKLVEALQVEREQSRTPLIQVLFALQNAPAGQLQFPGVAVTPLTLDTRTSKFELFLALEESGDGLVGTLEYATALFDASTLQRLSEHYLQVLRCFVEAPSRATADAVFLSQAEQQQVLRDWNATARPYPSDLSIVDAFAAQVAQHPEAIAVSHGHTTLNYVELDARANRLALRLRALGVHRGTPQVGVCLPRSVDLIVSLLAILKAGGAYIPLDPEHPPERLAFMAGDARLVAIVTHEALASRLPGGAWTPVCLDAPDDTVEEPSGLDAVLPVDLAHIIYTSGSTGRPKGVCIPHQGVVRLVLNPDYVRLGPGDRMAQSTTIAFDLSTLEIWGALLNGATLVLFSKDEIIDPDVLARRLQEERITHMVLATALFNHVARTRPEAFRHLSWMIFGGEAADVSCVNAVLAHGGPTALINGYGPTENTSFSTWYRVPHAGVTSVPIGGPLANSTAYVLDARLQGVPPGVVGELFVGGDGLALGYWDRPALTAEKFVPHPFSDTRGARLYRTGDLVRQRTDGVLEFIGRRDHQVKLRGFRIELGEVEAALRQHASVHEALVMVREDVPGDRRLVAYVAAPDLTDAALREHLQARLPDHMVPAAFVVLAALPLTPNGKIERRALPAPETSRSGTDDFVAPRSPLEARVADIWASVLGGREVGAHSHFFDLGGHSLLATQVVSRVRDALGVALPVRALFEAPRLEAFVRTVARLMEEGSRDASRIPLLPRESTLPLSFAQERLWFLGRLHEARGVYNMPMALRLDGPLDVPVLRASLEALILRHEALRTTFPEGDHPSQHIHAEPGLALELQRIDARGPEDARVLDRLKREAEAPFDLARGPLFRALLLQLEGTCSVLVLNLHHIVSDGWSLGVLYRELSSEYRARLQDRHAELTPLPLQYADYAAWQRKALQGEGLQRQLDFWKQQVAEAPHVLELPTDRPRPAVQRFEGATHRFTLASSLRHSLETVARQEGATLFMTLLAGFQVLLSRYSGQRDFIVGTPIANRTREELEGLIGFFVNTLPLRARLEGAPSFRELLSQVRDRALGVYAHQELPFEKLVEELHVERSLSHGPLVQVMFALQNAPGTLPQLPGLQVQSLDLQTHTSKFDLGLMLEETDDGLSGAFEYATALFEPRTVERMADHFRRLLEGATHQPDTFVHALPWLSEEEHHRVLVEWNDTARAYPRDASLVRAFTAQVAARPDAIAVRHGDRSLTYAELEARANQLAWDLKARGVGRAAPRVGVCLPRSIELIVSLVAILKAGGAYVPLDPDYPSERLAFMAGDARLVAVVAQASLLDRVPDGAWSVLCLDARAETWSQRDRHAPPDEGSGDDLAHIIYTSGSTGRPKGVCIPHRGVARLVLDPDFLQVRPEDRVAQTSTVAFDASTFELWGALLNGATLVLLSKDEVIEPTVLAKRVQEEGITILFLTTALLNHVARTDASLLKGLRGLLFGGEAADPTCVRALLAHSAPEHLVHAYGPTENSAYSTWFSPAQVEADALAVPIGRPVSNSTAYVLDAQGYPVAPGVIGELFVGGDGLAWGYWERPDLTADAFIPHPFSSSPGARLYRTGDLVRQQHDGDLVFVGRRDHQVKVRGFRIEPGEVEAVLRQHAFVREALVLVREDSPGDKRLVAYVTSREALSASDLRSHVQGLLPSHMVPSAFVLLDALPMTPNGKVDRRSLPVPLTEEGPSAGSFPTRALTALEQTLTDIWCTVLHLSHVRVDANFFDLGGHSLLATQVVSRISQALSIPVPVRTVFEFPTIEALAGHLEARMKDTVLPGPAIRALHRDGPPPLSFAQERLWFLHQFHDDRAAYNMPMALRLEGTLDVAALEHGLQALVDRHESLRTSFPGDGVPAQRIAPRLPVSFRTVEARSKEEADAVLKQEAETPFDLAEGPLFRALLVREDERHHVLLLNLHHIVSDGWSLGVLYEELSSEYQAHHAGRPSDLAPLSVQYADYAAWQRQWLQGDVLQRRLDYWKQELADAPRLLELPTDHPRPAVQRFTGATQVFTLPRTVREPLEVLGRQEGATLFMTLMAGFQVLLSLYSGQQDFIVGTPIANRTHEELEGLIGFFVNTLPLRAWLHGKPSFREVVRRVRDRALGAYAHQELPFEKLVEELHVERALDHGPLVQVMFTLQNAPGMPPRFPGLQVQALELQTWTSKFDLTLALTETPEGLSGTFEYATALFEPHTIERMSDHFRRLLESALRQPDASLHALSWLSEEERHRVLVEWNDTARPYPRDVSLVQTFEAQAAARPDAIAVRHGAQAVTYAELDTRANQLAWALKAQGVGRETPRVGVCLPRGIDLIVSLVAVLKAGGAYVPLDPDYPSERLAFMASDARLHRIITDATLAGRLPSEAVGILRIDTLEPVSQAGSPFDARGFHPSEPAYVIYTSGSTGRPKGVCVPHQAVLRLVMDADYIPFGPDDRVAQAATVSFDASTFELWGALLNGATLVLFSKEEIIEPATLARVLRDERITALFLTTALFNHVARMEPTAFNGLSTLLFGGEAVDPACVNRLLAHGGPRRLLHVYGPTENTTFSTWHPVTGPVTDTVPIGRPLSNSTAYVLDAHRYPVAPGVVGELFVGGDGLAWGYWERPDLTADAFIPHPFSSVPGARLYRTGDLVRQQHDGALVFVGRRDHQVKIRGFRIEPGEIEAVLRQHPSVREVIVLVREDSPGDKRLVAYVTFREALSASDLRAHVQGLLPSHMVPSAFVLLDALPLNANGKVDRRALPRPEESTEADDTGVAPRTPLEQQVADVWAQVLTRTSLSVTASFFDLGGHSLLAAQLVSKLSEHFQLKVPLQVLFQSPTVAALSQWIQSRLTPDAPGASQSSALPEGVVPLQQGRADLPPLWCMHPVGGTVFCYQELVRALGPDRTVYGLQAPGVNGECPPLGSIEALASHHLNAMLQCQPRGPYYLVGLSMGGTIVYEMAQRMLRLGIPPALLVFLDTPGPGQMPTRFEDDAALLAAMFGDDTPTLAQHLRTLPPHEQMREVLRQARAGATVPDSYSLRDLEVFLDVWKAHMRALFSYEPVGYAGRATYLRAQEHVPPHPLHPEQPWQVLVQHGLEVLPVPGNHQTMIEPPHVETMARHLSDGMRRIEAETPSAPRTSAA</sequence>
<dbReference type="SUPFAM" id="SSF53474">
    <property type="entry name" value="alpha/beta-Hydrolases"/>
    <property type="match status" value="1"/>
</dbReference>
<keyword evidence="7" id="KW-1185">Reference proteome</keyword>
<protein>
    <submittedName>
        <fullName evidence="6">Amino acid adenylation domain-containing protein</fullName>
    </submittedName>
</protein>
<dbReference type="InterPro" id="IPR020802">
    <property type="entry name" value="TesA-like"/>
</dbReference>
<dbReference type="Gene3D" id="3.40.50.1820">
    <property type="entry name" value="alpha/beta hydrolase"/>
    <property type="match status" value="1"/>
</dbReference>
<dbReference type="SMART" id="SM00824">
    <property type="entry name" value="PKS_TE"/>
    <property type="match status" value="1"/>
</dbReference>
<dbReference type="Pfam" id="PF00501">
    <property type="entry name" value="AMP-binding"/>
    <property type="match status" value="4"/>
</dbReference>
<dbReference type="NCBIfam" id="NF003417">
    <property type="entry name" value="PRK04813.1"/>
    <property type="match status" value="4"/>
</dbReference>
<evidence type="ECO:0000256" key="1">
    <source>
        <dbReference type="ARBA" id="ARBA00001957"/>
    </source>
</evidence>
<keyword evidence="3" id="KW-0597">Phosphoprotein</keyword>
<dbReference type="Gene3D" id="3.30.559.30">
    <property type="entry name" value="Nonribosomal peptide synthetase, condensation domain"/>
    <property type="match status" value="3"/>
</dbReference>
<keyword evidence="2" id="KW-0596">Phosphopantetheine</keyword>
<reference evidence="6 7" key="1">
    <citation type="submission" date="2018-09" db="EMBL/GenBank/DDBJ databases">
        <authorList>
            <person name="Livingstone P.G."/>
            <person name="Whitworth D.E."/>
        </authorList>
    </citation>
    <scope>NUCLEOTIDE SEQUENCE [LARGE SCALE GENOMIC DNA]</scope>
    <source>
        <strain evidence="6 7">CA031B</strain>
    </source>
</reference>
<dbReference type="CDD" id="cd12117">
    <property type="entry name" value="A_NRPS_Srf_like"/>
    <property type="match status" value="4"/>
</dbReference>
<dbReference type="RefSeq" id="WP_120583087.1">
    <property type="nucleotide sequence ID" value="NZ_RAWI01000026.1"/>
</dbReference>
<dbReference type="InterPro" id="IPR000873">
    <property type="entry name" value="AMP-dep_synth/lig_dom"/>
</dbReference>
<dbReference type="EMBL" id="RAWI01000026">
    <property type="protein sequence ID" value="RKI14663.1"/>
    <property type="molecule type" value="Genomic_DNA"/>
</dbReference>
<feature type="domain" description="Carrier" evidence="5">
    <location>
        <begin position="1570"/>
        <end position="1645"/>
    </location>
</feature>
<dbReference type="InterPro" id="IPR001031">
    <property type="entry name" value="Thioesterase"/>
</dbReference>
<dbReference type="Gene3D" id="3.30.559.10">
    <property type="entry name" value="Chloramphenicol acetyltransferase-like domain"/>
    <property type="match status" value="3"/>
</dbReference>
<evidence type="ECO:0000256" key="2">
    <source>
        <dbReference type="ARBA" id="ARBA00022450"/>
    </source>
</evidence>
<dbReference type="SUPFAM" id="SSF52777">
    <property type="entry name" value="CoA-dependent acyltransferases"/>
    <property type="match status" value="6"/>
</dbReference>
<dbReference type="InterPro" id="IPR001242">
    <property type="entry name" value="Condensation_dom"/>
</dbReference>
<dbReference type="Gene3D" id="1.10.1200.10">
    <property type="entry name" value="ACP-like"/>
    <property type="match status" value="4"/>
</dbReference>